<keyword evidence="3" id="KW-0804">Transcription</keyword>
<dbReference type="InterPro" id="IPR016032">
    <property type="entry name" value="Sig_transdc_resp-reg_C-effctor"/>
</dbReference>
<dbReference type="PRINTS" id="PR00038">
    <property type="entry name" value="HTHLUXR"/>
</dbReference>
<dbReference type="Gene3D" id="1.10.10.10">
    <property type="entry name" value="Winged helix-like DNA-binding domain superfamily/Winged helix DNA-binding domain"/>
    <property type="match status" value="1"/>
</dbReference>
<protein>
    <recommendedName>
        <fullName evidence="4">HTH luxR-type domain-containing protein</fullName>
    </recommendedName>
</protein>
<dbReference type="AlphaFoldDB" id="A0A644TCU5"/>
<dbReference type="PANTHER" id="PTHR44688:SF16">
    <property type="entry name" value="DNA-BINDING TRANSCRIPTIONAL ACTIVATOR DEVR_DOSR"/>
    <property type="match status" value="1"/>
</dbReference>
<dbReference type="GO" id="GO:0003677">
    <property type="term" value="F:DNA binding"/>
    <property type="evidence" value="ECO:0007669"/>
    <property type="project" value="UniProtKB-KW"/>
</dbReference>
<keyword evidence="2" id="KW-0238">DNA-binding</keyword>
<dbReference type="SUPFAM" id="SSF46894">
    <property type="entry name" value="C-terminal effector domain of the bipartite response regulators"/>
    <property type="match status" value="1"/>
</dbReference>
<dbReference type="EMBL" id="VSSQ01000025">
    <property type="protein sequence ID" value="MPL64684.1"/>
    <property type="molecule type" value="Genomic_DNA"/>
</dbReference>
<comment type="caution">
    <text evidence="5">The sequence shown here is derived from an EMBL/GenBank/DDBJ whole genome shotgun (WGS) entry which is preliminary data.</text>
</comment>
<name>A0A644TCU5_9ZZZZ</name>
<reference evidence="5" key="1">
    <citation type="submission" date="2019-08" db="EMBL/GenBank/DDBJ databases">
        <authorList>
            <person name="Kucharzyk K."/>
            <person name="Murdoch R.W."/>
            <person name="Higgins S."/>
            <person name="Loffler F."/>
        </authorList>
    </citation>
    <scope>NUCLEOTIDE SEQUENCE</scope>
</reference>
<evidence type="ECO:0000256" key="3">
    <source>
        <dbReference type="ARBA" id="ARBA00023163"/>
    </source>
</evidence>
<evidence type="ECO:0000256" key="1">
    <source>
        <dbReference type="ARBA" id="ARBA00023015"/>
    </source>
</evidence>
<dbReference type="InterPro" id="IPR000792">
    <property type="entry name" value="Tscrpt_reg_LuxR_C"/>
</dbReference>
<evidence type="ECO:0000313" key="5">
    <source>
        <dbReference type="EMBL" id="MPL64684.1"/>
    </source>
</evidence>
<dbReference type="Pfam" id="PF00196">
    <property type="entry name" value="GerE"/>
    <property type="match status" value="1"/>
</dbReference>
<dbReference type="SMART" id="SM00421">
    <property type="entry name" value="HTH_LUXR"/>
    <property type="match status" value="1"/>
</dbReference>
<evidence type="ECO:0000259" key="4">
    <source>
        <dbReference type="PROSITE" id="PS50043"/>
    </source>
</evidence>
<dbReference type="CDD" id="cd06170">
    <property type="entry name" value="LuxR_C_like"/>
    <property type="match status" value="1"/>
</dbReference>
<gene>
    <name evidence="5" type="ORF">SDC9_10341</name>
</gene>
<proteinExistence type="predicted"/>
<sequence length="258" mass="30286">MLKTIKNLKDEYDRLVESHVCIVKESDYEKIKDKLESFKSLATVENKAISVYDLHKKKFLLKVDKHIELLGYTSKDSIDIDSICRYHEKVHSDDLPYLYDSEIKMYHFLNSIGGIEKKDFKLVYDYRVRNNRGLYVRFLHQLAILELDQYFSSWLLLILSDVISLYPKDESPRRFLLNIKTNRVHLFNEESGIKNYIITKREKEILGLIAQGFDSKEIADKLCISTSTVNNHRQHILRKTSTNSITQATIYLKCIGIL</sequence>
<dbReference type="Gene3D" id="3.30.450.20">
    <property type="entry name" value="PAS domain"/>
    <property type="match status" value="1"/>
</dbReference>
<accession>A0A644TCU5</accession>
<feature type="domain" description="HTH luxR-type" evidence="4">
    <location>
        <begin position="191"/>
        <end position="256"/>
    </location>
</feature>
<keyword evidence="1" id="KW-0805">Transcription regulation</keyword>
<dbReference type="PANTHER" id="PTHR44688">
    <property type="entry name" value="DNA-BINDING TRANSCRIPTIONAL ACTIVATOR DEVR_DOSR"/>
    <property type="match status" value="1"/>
</dbReference>
<dbReference type="GO" id="GO:0006355">
    <property type="term" value="P:regulation of DNA-templated transcription"/>
    <property type="evidence" value="ECO:0007669"/>
    <property type="project" value="InterPro"/>
</dbReference>
<dbReference type="PROSITE" id="PS00622">
    <property type="entry name" value="HTH_LUXR_1"/>
    <property type="match status" value="1"/>
</dbReference>
<evidence type="ECO:0000256" key="2">
    <source>
        <dbReference type="ARBA" id="ARBA00023125"/>
    </source>
</evidence>
<dbReference type="PROSITE" id="PS50043">
    <property type="entry name" value="HTH_LUXR_2"/>
    <property type="match status" value="1"/>
</dbReference>
<dbReference type="InterPro" id="IPR036388">
    <property type="entry name" value="WH-like_DNA-bd_sf"/>
</dbReference>
<organism evidence="5">
    <name type="scientific">bioreactor metagenome</name>
    <dbReference type="NCBI Taxonomy" id="1076179"/>
    <lineage>
        <taxon>unclassified sequences</taxon>
        <taxon>metagenomes</taxon>
        <taxon>ecological metagenomes</taxon>
    </lineage>
</organism>